<dbReference type="EMBL" id="JANTHX010000004">
    <property type="protein sequence ID" value="MCS0498708.1"/>
    <property type="molecule type" value="Genomic_DNA"/>
</dbReference>
<organism evidence="2 3">
    <name type="scientific">Protaetiibacter mangrovi</name>
    <dbReference type="NCBI Taxonomy" id="2970926"/>
    <lineage>
        <taxon>Bacteria</taxon>
        <taxon>Bacillati</taxon>
        <taxon>Actinomycetota</taxon>
        <taxon>Actinomycetes</taxon>
        <taxon>Micrococcales</taxon>
        <taxon>Microbacteriaceae</taxon>
        <taxon>Protaetiibacter</taxon>
    </lineage>
</organism>
<keyword evidence="1" id="KW-0812">Transmembrane</keyword>
<evidence type="ECO:0000256" key="1">
    <source>
        <dbReference type="RuleBase" id="RU363076"/>
    </source>
</evidence>
<comment type="subcellular location">
    <subcellularLocation>
        <location evidence="1">Cell membrane</location>
        <topology evidence="1">Multi-pass membrane protein</topology>
    </subcellularLocation>
</comment>
<accession>A0ABT1ZDB8</accession>
<sequence>MTEPHAPDAETPPPPTLAQFLRIARRPRWIGALVLAIAIASGFAALGQWQLERSVENATVPEVATETPVPLSEVAEPQTPMTDAAIGQRVTASGTVVAGDFSVLTGRENDGVAGAWLVAHVVTADGDSLAVGLGWAPDADAALAAEAQVPETLEVAGRYLPTESPQLNEVEKGERKAMSIGELVNLWAEPGPVYAGYVVLADPTPGLAAIHQPAPYRDTSLNWLNIFYAVEWVLFAGFAVFLWYRLVRDVWEQEGPGPRA</sequence>
<evidence type="ECO:0000313" key="2">
    <source>
        <dbReference type="EMBL" id="MCS0498708.1"/>
    </source>
</evidence>
<keyword evidence="3" id="KW-1185">Reference proteome</keyword>
<protein>
    <recommendedName>
        <fullName evidence="1">SURF1-like protein</fullName>
    </recommendedName>
</protein>
<reference evidence="2 3" key="1">
    <citation type="submission" date="2022-08" db="EMBL/GenBank/DDBJ databases">
        <authorList>
            <person name="Li F."/>
        </authorList>
    </citation>
    <scope>NUCLEOTIDE SEQUENCE [LARGE SCALE GENOMIC DNA]</scope>
    <source>
        <strain evidence="2 3">10F1B-8-1</strain>
    </source>
</reference>
<comment type="caution">
    <text evidence="2">The sequence shown here is derived from an EMBL/GenBank/DDBJ whole genome shotgun (WGS) entry which is preliminary data.</text>
</comment>
<proteinExistence type="inferred from homology"/>
<name>A0ABT1ZDB8_9MICO</name>
<evidence type="ECO:0000313" key="3">
    <source>
        <dbReference type="Proteomes" id="UP001205337"/>
    </source>
</evidence>
<keyword evidence="1" id="KW-0472">Membrane</keyword>
<dbReference type="RefSeq" id="WP_258797707.1">
    <property type="nucleotide sequence ID" value="NZ_JANTHX010000004.1"/>
</dbReference>
<gene>
    <name evidence="2" type="ORF">NUH29_03975</name>
</gene>
<feature type="transmembrane region" description="Helical" evidence="1">
    <location>
        <begin position="223"/>
        <end position="244"/>
    </location>
</feature>
<dbReference type="InterPro" id="IPR002994">
    <property type="entry name" value="Surf1/Shy1"/>
</dbReference>
<dbReference type="Proteomes" id="UP001205337">
    <property type="component" value="Unassembled WGS sequence"/>
</dbReference>
<feature type="transmembrane region" description="Helical" evidence="1">
    <location>
        <begin position="29"/>
        <end position="49"/>
    </location>
</feature>
<dbReference type="Pfam" id="PF02104">
    <property type="entry name" value="SURF1"/>
    <property type="match status" value="1"/>
</dbReference>
<dbReference type="PROSITE" id="PS50895">
    <property type="entry name" value="SURF1"/>
    <property type="match status" value="1"/>
</dbReference>
<keyword evidence="1" id="KW-1003">Cell membrane</keyword>
<keyword evidence="1" id="KW-1133">Transmembrane helix</keyword>
<comment type="similarity">
    <text evidence="1">Belongs to the SURF1 family.</text>
</comment>